<accession>A0A9P8W2Q9</accession>
<proteinExistence type="predicted"/>
<keyword evidence="3" id="KW-1185">Reference proteome</keyword>
<keyword evidence="1" id="KW-0472">Membrane</keyword>
<evidence type="ECO:0000313" key="3">
    <source>
        <dbReference type="Proteomes" id="UP000777438"/>
    </source>
</evidence>
<organism evidence="2 3">
    <name type="scientific">Thelonectria olida</name>
    <dbReference type="NCBI Taxonomy" id="1576542"/>
    <lineage>
        <taxon>Eukaryota</taxon>
        <taxon>Fungi</taxon>
        <taxon>Dikarya</taxon>
        <taxon>Ascomycota</taxon>
        <taxon>Pezizomycotina</taxon>
        <taxon>Sordariomycetes</taxon>
        <taxon>Hypocreomycetidae</taxon>
        <taxon>Hypocreales</taxon>
        <taxon>Nectriaceae</taxon>
        <taxon>Thelonectria</taxon>
    </lineage>
</organism>
<gene>
    <name evidence="2" type="ORF">B0T10DRAFT_90423</name>
</gene>
<comment type="caution">
    <text evidence="2">The sequence shown here is derived from an EMBL/GenBank/DDBJ whole genome shotgun (WGS) entry which is preliminary data.</text>
</comment>
<keyword evidence="1" id="KW-0812">Transmembrane</keyword>
<evidence type="ECO:0000313" key="2">
    <source>
        <dbReference type="EMBL" id="KAH6885974.1"/>
    </source>
</evidence>
<evidence type="ECO:0000256" key="1">
    <source>
        <dbReference type="SAM" id="Phobius"/>
    </source>
</evidence>
<name>A0A9P8W2Q9_9HYPO</name>
<feature type="transmembrane region" description="Helical" evidence="1">
    <location>
        <begin position="13"/>
        <end position="32"/>
    </location>
</feature>
<keyword evidence="1" id="KW-1133">Transmembrane helix</keyword>
<protein>
    <submittedName>
        <fullName evidence="2">Uncharacterized protein</fullName>
    </submittedName>
</protein>
<dbReference type="EMBL" id="JAGPYM010000017">
    <property type="protein sequence ID" value="KAH6885974.1"/>
    <property type="molecule type" value="Genomic_DNA"/>
</dbReference>
<dbReference type="AlphaFoldDB" id="A0A9P8W2Q9"/>
<reference evidence="2 3" key="1">
    <citation type="journal article" date="2021" name="Nat. Commun.">
        <title>Genetic determinants of endophytism in the Arabidopsis root mycobiome.</title>
        <authorList>
            <person name="Mesny F."/>
            <person name="Miyauchi S."/>
            <person name="Thiergart T."/>
            <person name="Pickel B."/>
            <person name="Atanasova L."/>
            <person name="Karlsson M."/>
            <person name="Huettel B."/>
            <person name="Barry K.W."/>
            <person name="Haridas S."/>
            <person name="Chen C."/>
            <person name="Bauer D."/>
            <person name="Andreopoulos W."/>
            <person name="Pangilinan J."/>
            <person name="LaButti K."/>
            <person name="Riley R."/>
            <person name="Lipzen A."/>
            <person name="Clum A."/>
            <person name="Drula E."/>
            <person name="Henrissat B."/>
            <person name="Kohler A."/>
            <person name="Grigoriev I.V."/>
            <person name="Martin F.M."/>
            <person name="Hacquard S."/>
        </authorList>
    </citation>
    <scope>NUCLEOTIDE SEQUENCE [LARGE SCALE GENOMIC DNA]</scope>
    <source>
        <strain evidence="2 3">MPI-CAGE-CH-0241</strain>
    </source>
</reference>
<dbReference type="Proteomes" id="UP000777438">
    <property type="component" value="Unassembled WGS sequence"/>
</dbReference>
<sequence length="104" mass="12538">MCVSLHEFSYLEWGLFFFIFFFNWVECSYDLACEGVKKHLIKQTDTGTCIEQDGIRLWYNVMSMWECVECDRGWTLLPKPAKTRLLVGLVSKRWVTRRRLWVFK</sequence>